<evidence type="ECO:0000256" key="4">
    <source>
        <dbReference type="ARBA" id="ARBA00022989"/>
    </source>
</evidence>
<feature type="region of interest" description="Disordered" evidence="6">
    <location>
        <begin position="364"/>
        <end position="412"/>
    </location>
</feature>
<comment type="subcellular location">
    <subcellularLocation>
        <location evidence="1">Membrane</location>
        <topology evidence="1">Multi-pass membrane protein</topology>
    </subcellularLocation>
</comment>
<reference evidence="10" key="1">
    <citation type="submission" date="2016-10" db="EMBL/GenBank/DDBJ databases">
        <authorList>
            <person name="Varghese N."/>
            <person name="Submissions S."/>
        </authorList>
    </citation>
    <scope>NUCLEOTIDE SEQUENCE [LARGE SCALE GENOMIC DNA]</scope>
    <source>
        <strain evidence="10">CGMCC 4.7042</strain>
    </source>
</reference>
<dbReference type="PANTHER" id="PTHR32322">
    <property type="entry name" value="INNER MEMBRANE TRANSPORTER"/>
    <property type="match status" value="1"/>
</dbReference>
<evidence type="ECO:0000259" key="8">
    <source>
        <dbReference type="Pfam" id="PF00892"/>
    </source>
</evidence>
<dbReference type="Pfam" id="PF00892">
    <property type="entry name" value="EamA"/>
    <property type="match status" value="2"/>
</dbReference>
<feature type="transmembrane region" description="Helical" evidence="7">
    <location>
        <begin position="344"/>
        <end position="362"/>
    </location>
</feature>
<dbReference type="InterPro" id="IPR050638">
    <property type="entry name" value="AA-Vitamin_Transporters"/>
</dbReference>
<feature type="domain" description="EamA" evidence="8">
    <location>
        <begin position="61"/>
        <end position="191"/>
    </location>
</feature>
<feature type="compositionally biased region" description="Low complexity" evidence="6">
    <location>
        <begin position="234"/>
        <end position="244"/>
    </location>
</feature>
<feature type="region of interest" description="Disordered" evidence="6">
    <location>
        <begin position="1"/>
        <end position="51"/>
    </location>
</feature>
<feature type="transmembrane region" description="Helical" evidence="7">
    <location>
        <begin position="118"/>
        <end position="139"/>
    </location>
</feature>
<feature type="transmembrane region" description="Helical" evidence="7">
    <location>
        <begin position="320"/>
        <end position="338"/>
    </location>
</feature>
<feature type="compositionally biased region" description="Low complexity" evidence="6">
    <location>
        <begin position="30"/>
        <end position="44"/>
    </location>
</feature>
<feature type="transmembrane region" description="Helical" evidence="7">
    <location>
        <begin position="288"/>
        <end position="308"/>
    </location>
</feature>
<keyword evidence="3 7" id="KW-0812">Transmembrane</keyword>
<sequence>MTIGMRGGAGRGGAGRGPVGTAAAGGRGGASSAAGRSTARRGAAGLPGGSGRGGAATAVRMALLAFLWGSGFLWIKIALNHGLSPLQITVARCVLGAAVLLALASASGQRLPRDRGTWGRLLVAAFLCNVLPFLLFAVGEQTVDSSVAGVLNATTPLWSLLIGIGLGTERGLGRVRHAGLLLGFAGTVLIFAPWRESGRLGPGALALLGAALSYAAAFVYMDRTLTGRGDEPTGRAAKAAPSARRAGRGGPSPPVLALAGAQLVAASGLSLMALPVTGGPVAPAGADATALVAVVVLGILGTGVTFYLNYRLIADEGATGAATVGYLLPVVSVALGALVLGEDIGLRVVLGMAVVLAGVAMTRGRGRKGAGEDGNGAVREEPPGAPKRDEPAGPPAVRFRAGEHSRAGRRGR</sequence>
<feature type="transmembrane region" description="Helical" evidence="7">
    <location>
        <begin position="85"/>
        <end position="106"/>
    </location>
</feature>
<feature type="transmembrane region" description="Helical" evidence="7">
    <location>
        <begin position="255"/>
        <end position="276"/>
    </location>
</feature>
<keyword evidence="10" id="KW-1185">Reference proteome</keyword>
<evidence type="ECO:0000313" key="10">
    <source>
        <dbReference type="Proteomes" id="UP000199063"/>
    </source>
</evidence>
<feature type="domain" description="EamA" evidence="8">
    <location>
        <begin position="254"/>
        <end position="362"/>
    </location>
</feature>
<protein>
    <submittedName>
        <fullName evidence="9">Permease of the drug/metabolite transporter (DMT) superfamily</fullName>
    </submittedName>
</protein>
<dbReference type="AlphaFoldDB" id="A0A1H0CAJ0"/>
<evidence type="ECO:0000256" key="7">
    <source>
        <dbReference type="SAM" id="Phobius"/>
    </source>
</evidence>
<dbReference type="EMBL" id="FNHI01000029">
    <property type="protein sequence ID" value="SDN54900.1"/>
    <property type="molecule type" value="Genomic_DNA"/>
</dbReference>
<dbReference type="PANTHER" id="PTHR32322:SF9">
    <property type="entry name" value="AMINO-ACID METABOLITE EFFLUX PUMP-RELATED"/>
    <property type="match status" value="1"/>
</dbReference>
<keyword evidence="5 7" id="KW-0472">Membrane</keyword>
<gene>
    <name evidence="9" type="ORF">SAMN05444921_12996</name>
</gene>
<dbReference type="Proteomes" id="UP000199063">
    <property type="component" value="Unassembled WGS sequence"/>
</dbReference>
<dbReference type="InterPro" id="IPR000620">
    <property type="entry name" value="EamA_dom"/>
</dbReference>
<feature type="compositionally biased region" description="Gly residues" evidence="6">
    <location>
        <begin position="1"/>
        <end position="29"/>
    </location>
</feature>
<evidence type="ECO:0000256" key="5">
    <source>
        <dbReference type="ARBA" id="ARBA00023136"/>
    </source>
</evidence>
<name>A0A1H0CAJ0_9ACTN</name>
<comment type="similarity">
    <text evidence="2">Belongs to the EamA transporter family.</text>
</comment>
<feature type="transmembrane region" description="Helical" evidence="7">
    <location>
        <begin position="145"/>
        <end position="166"/>
    </location>
</feature>
<feature type="compositionally biased region" description="Basic and acidic residues" evidence="6">
    <location>
        <begin position="378"/>
        <end position="391"/>
    </location>
</feature>
<dbReference type="InterPro" id="IPR037185">
    <property type="entry name" value="EmrE-like"/>
</dbReference>
<evidence type="ECO:0000256" key="1">
    <source>
        <dbReference type="ARBA" id="ARBA00004141"/>
    </source>
</evidence>
<evidence type="ECO:0000256" key="6">
    <source>
        <dbReference type="SAM" id="MobiDB-lite"/>
    </source>
</evidence>
<evidence type="ECO:0000313" key="9">
    <source>
        <dbReference type="EMBL" id="SDN54900.1"/>
    </source>
</evidence>
<dbReference type="STRING" id="1196353.SAMN05444921_12996"/>
<dbReference type="SUPFAM" id="SSF103481">
    <property type="entry name" value="Multidrug resistance efflux transporter EmrE"/>
    <property type="match status" value="2"/>
</dbReference>
<evidence type="ECO:0000256" key="2">
    <source>
        <dbReference type="ARBA" id="ARBA00007362"/>
    </source>
</evidence>
<accession>A0A1H0CAJ0</accession>
<keyword evidence="4 7" id="KW-1133">Transmembrane helix</keyword>
<proteinExistence type="inferred from homology"/>
<organism evidence="9 10">
    <name type="scientific">Streptomyces wuyuanensis</name>
    <dbReference type="NCBI Taxonomy" id="1196353"/>
    <lineage>
        <taxon>Bacteria</taxon>
        <taxon>Bacillati</taxon>
        <taxon>Actinomycetota</taxon>
        <taxon>Actinomycetes</taxon>
        <taxon>Kitasatosporales</taxon>
        <taxon>Streptomycetaceae</taxon>
        <taxon>Streptomyces</taxon>
    </lineage>
</organism>
<feature type="transmembrane region" description="Helical" evidence="7">
    <location>
        <begin position="61"/>
        <end position="79"/>
    </location>
</feature>
<evidence type="ECO:0000256" key="3">
    <source>
        <dbReference type="ARBA" id="ARBA00022692"/>
    </source>
</evidence>
<dbReference type="GO" id="GO:0016020">
    <property type="term" value="C:membrane"/>
    <property type="evidence" value="ECO:0007669"/>
    <property type="project" value="UniProtKB-SubCell"/>
</dbReference>
<feature type="transmembrane region" description="Helical" evidence="7">
    <location>
        <begin position="200"/>
        <end position="220"/>
    </location>
</feature>
<feature type="region of interest" description="Disordered" evidence="6">
    <location>
        <begin position="230"/>
        <end position="251"/>
    </location>
</feature>
<feature type="transmembrane region" description="Helical" evidence="7">
    <location>
        <begin position="178"/>
        <end position="194"/>
    </location>
</feature>